<organism evidence="3 4">
    <name type="scientific">Phialocephala subalpina</name>
    <dbReference type="NCBI Taxonomy" id="576137"/>
    <lineage>
        <taxon>Eukaryota</taxon>
        <taxon>Fungi</taxon>
        <taxon>Dikarya</taxon>
        <taxon>Ascomycota</taxon>
        <taxon>Pezizomycotina</taxon>
        <taxon>Leotiomycetes</taxon>
        <taxon>Helotiales</taxon>
        <taxon>Mollisiaceae</taxon>
        <taxon>Phialocephala</taxon>
        <taxon>Phialocephala fortinii species complex</taxon>
    </lineage>
</organism>
<dbReference type="Pfam" id="PF02668">
    <property type="entry name" value="TauD"/>
    <property type="match status" value="1"/>
</dbReference>
<evidence type="ECO:0000313" key="3">
    <source>
        <dbReference type="EMBL" id="CZR55786.1"/>
    </source>
</evidence>
<protein>
    <submittedName>
        <fullName evidence="3">Related to TfdA family oxidoreductase</fullName>
    </submittedName>
</protein>
<name>A0A1L7WSQ7_9HELO</name>
<dbReference type="InterPro" id="IPR042098">
    <property type="entry name" value="TauD-like_sf"/>
</dbReference>
<evidence type="ECO:0000259" key="2">
    <source>
        <dbReference type="Pfam" id="PF02668"/>
    </source>
</evidence>
<dbReference type="AlphaFoldDB" id="A0A1L7WSQ7"/>
<dbReference type="SUPFAM" id="SSF51197">
    <property type="entry name" value="Clavaminate synthase-like"/>
    <property type="match status" value="1"/>
</dbReference>
<dbReference type="GO" id="GO:0016491">
    <property type="term" value="F:oxidoreductase activity"/>
    <property type="evidence" value="ECO:0007669"/>
    <property type="project" value="UniProtKB-KW"/>
</dbReference>
<feature type="domain" description="TauD/TfdA-like" evidence="2">
    <location>
        <begin position="128"/>
        <end position="376"/>
    </location>
</feature>
<dbReference type="InterPro" id="IPR050411">
    <property type="entry name" value="AlphaKG_dependent_hydroxylases"/>
</dbReference>
<dbReference type="InterPro" id="IPR003819">
    <property type="entry name" value="TauD/TfdA-like"/>
</dbReference>
<evidence type="ECO:0000313" key="4">
    <source>
        <dbReference type="Proteomes" id="UP000184330"/>
    </source>
</evidence>
<dbReference type="OrthoDB" id="272271at2759"/>
<accession>A0A1L7WSQ7</accession>
<dbReference type="EMBL" id="FJOG01000007">
    <property type="protein sequence ID" value="CZR55786.1"/>
    <property type="molecule type" value="Genomic_DNA"/>
</dbReference>
<proteinExistence type="predicted"/>
<gene>
    <name evidence="3" type="ORF">PAC_05674</name>
</gene>
<dbReference type="PANTHER" id="PTHR10696">
    <property type="entry name" value="GAMMA-BUTYROBETAINE HYDROXYLASE-RELATED"/>
    <property type="match status" value="1"/>
</dbReference>
<dbReference type="STRING" id="576137.A0A1L7WSQ7"/>
<keyword evidence="4" id="KW-1185">Reference proteome</keyword>
<dbReference type="PROSITE" id="PS00210">
    <property type="entry name" value="HEMOCYANIN_2"/>
    <property type="match status" value="1"/>
</dbReference>
<dbReference type="PANTHER" id="PTHR10696:SF49">
    <property type="entry name" value="TAUD_TFDA-LIKE DOMAIN-CONTAINING PROTEIN"/>
    <property type="match status" value="1"/>
</dbReference>
<sequence length="426" mass="48374">MATTTDVSRPQNAVPYYSQGLREKYRIGETQPLPLQKTQASPDISWMPDLEKYLARTSATIRAGGLEKEVPPGWPKHLDSPLAWSGDDFENEDAYIHQLTDEEKVEIDNALMQFKELGLNGDEVNRGNFPLNVLGAYLQEACAEVHSGRGFFVLRGLNPDKYSPEDLTLIFLGVSSYIGEKRGKQDQRGSMLLHVLNRASSAAPHELQEKLKEKEGQPFHNDTVTDIIGLLTRSCASEGGKSIISSCWTVYNELAATRPDLIQVLAKEDWPFDTFGRDPAFYRRGILYHHDGKIMMSYSRRLLVGHDTEPRSPAIPPLTELQAEALDAIHFIAKSHALETSMKPGDIRFINNLGVLHCREAYKDDDSHKRHLVRLWCRNETEAWKLPNALKTAWARVFEDNEREEIWDIEPPRWNGRLLRQAPSCD</sequence>
<evidence type="ECO:0000256" key="1">
    <source>
        <dbReference type="ARBA" id="ARBA00023002"/>
    </source>
</evidence>
<keyword evidence="1" id="KW-0560">Oxidoreductase</keyword>
<reference evidence="3 4" key="1">
    <citation type="submission" date="2016-03" db="EMBL/GenBank/DDBJ databases">
        <authorList>
            <person name="Ploux O."/>
        </authorList>
    </citation>
    <scope>NUCLEOTIDE SEQUENCE [LARGE SCALE GENOMIC DNA]</scope>
    <source>
        <strain evidence="3 4">UAMH 11012</strain>
    </source>
</reference>
<dbReference type="Proteomes" id="UP000184330">
    <property type="component" value="Unassembled WGS sequence"/>
</dbReference>
<dbReference type="InterPro" id="IPR013788">
    <property type="entry name" value="Hemocyanin/hexamerin"/>
</dbReference>
<dbReference type="Gene3D" id="3.60.130.10">
    <property type="entry name" value="Clavaminate synthase-like"/>
    <property type="match status" value="1"/>
</dbReference>